<dbReference type="EMBL" id="QSEP01000113">
    <property type="protein sequence ID" value="RGZ79109.1"/>
    <property type="molecule type" value="Genomic_DNA"/>
</dbReference>
<evidence type="ECO:0000313" key="2">
    <source>
        <dbReference type="EMBL" id="RGZ79109.1"/>
    </source>
</evidence>
<comment type="caution">
    <text evidence="1">The sequence shown here is derived from an EMBL/GenBank/DDBJ whole genome shotgun (WGS) entry which is preliminary data.</text>
</comment>
<dbReference type="EMBL" id="QSOE01000109">
    <property type="protein sequence ID" value="RGI81677.1"/>
    <property type="molecule type" value="Genomic_DNA"/>
</dbReference>
<accession>A0A374NDQ0</accession>
<evidence type="ECO:0000313" key="6">
    <source>
        <dbReference type="Proteomes" id="UP000286561"/>
    </source>
</evidence>
<evidence type="ECO:0000313" key="4">
    <source>
        <dbReference type="Proteomes" id="UP000262524"/>
    </source>
</evidence>
<sequence length="60" mass="7045">MRIDRTDDPYTQKIKKANPYICDIRARIDCEPLSEHSTHSDTFTNMRIGFFGFCLSIVYL</sequence>
<gene>
    <name evidence="2" type="ORF">DW972_12710</name>
    <name evidence="3" type="ORF">DWZ29_04755</name>
    <name evidence="1" type="ORF">DXD91_12620</name>
</gene>
<protein>
    <submittedName>
        <fullName evidence="1">Uncharacterized protein</fullName>
    </submittedName>
</protein>
<evidence type="ECO:0000313" key="1">
    <source>
        <dbReference type="EMBL" id="RGI81677.1"/>
    </source>
</evidence>
<reference evidence="4 5" key="1">
    <citation type="submission" date="2018-08" db="EMBL/GenBank/DDBJ databases">
        <title>A genome reference for cultivated species of the human gut microbiota.</title>
        <authorList>
            <person name="Zou Y."/>
            <person name="Xue W."/>
            <person name="Luo G."/>
        </authorList>
    </citation>
    <scope>NUCLEOTIDE SEQUENCE [LARGE SCALE GENOMIC DNA]</scope>
    <source>
        <strain evidence="3 5">AF31-17AC</strain>
        <strain evidence="2 6">AM48-23BH</strain>
        <strain evidence="1 4">TM10-1AC</strain>
    </source>
</reference>
<dbReference type="EMBL" id="QRQO01000009">
    <property type="protein sequence ID" value="RHN15342.1"/>
    <property type="molecule type" value="Genomic_DNA"/>
</dbReference>
<evidence type="ECO:0000313" key="5">
    <source>
        <dbReference type="Proteomes" id="UP000283700"/>
    </source>
</evidence>
<proteinExistence type="predicted"/>
<dbReference type="Proteomes" id="UP000283700">
    <property type="component" value="Unassembled WGS sequence"/>
</dbReference>
<dbReference type="AlphaFoldDB" id="A0A374NDQ0"/>
<organism evidence="1 4">
    <name type="scientific">Anaerobutyricum hallii</name>
    <dbReference type="NCBI Taxonomy" id="39488"/>
    <lineage>
        <taxon>Bacteria</taxon>
        <taxon>Bacillati</taxon>
        <taxon>Bacillota</taxon>
        <taxon>Clostridia</taxon>
        <taxon>Lachnospirales</taxon>
        <taxon>Lachnospiraceae</taxon>
        <taxon>Anaerobutyricum</taxon>
    </lineage>
</organism>
<evidence type="ECO:0000313" key="3">
    <source>
        <dbReference type="EMBL" id="RHN15342.1"/>
    </source>
</evidence>
<name>A0A374NDQ0_9FIRM</name>
<dbReference type="Proteomes" id="UP000262524">
    <property type="component" value="Unassembled WGS sequence"/>
</dbReference>
<dbReference type="Proteomes" id="UP000286561">
    <property type="component" value="Unassembled WGS sequence"/>
</dbReference>